<name>A0AAD6NI12_DREDA</name>
<accession>A0AAD6NI12</accession>
<dbReference type="EMBL" id="JAQGDS010000011">
    <property type="protein sequence ID" value="KAJ6257333.1"/>
    <property type="molecule type" value="Genomic_DNA"/>
</dbReference>
<organism evidence="1 2">
    <name type="scientific">Drechslerella dactyloides</name>
    <name type="common">Nematode-trapping fungus</name>
    <name type="synonym">Arthrobotrys dactyloides</name>
    <dbReference type="NCBI Taxonomy" id="74499"/>
    <lineage>
        <taxon>Eukaryota</taxon>
        <taxon>Fungi</taxon>
        <taxon>Dikarya</taxon>
        <taxon>Ascomycota</taxon>
        <taxon>Pezizomycotina</taxon>
        <taxon>Orbiliomycetes</taxon>
        <taxon>Orbiliales</taxon>
        <taxon>Orbiliaceae</taxon>
        <taxon>Drechslerella</taxon>
    </lineage>
</organism>
<sequence>MLEENTSLQWSSNGSGAFTPCFSTWAPSTMNLSSKEPSSMRPVSSTDVDYFSISFKKPPQTVRAALMRHRWSASLLRLPPSKNRTPGIFTLSTPANPLHINISLRKIHLSLGAIGEASQHCLGFAVLETRLFGMSLHRSLGMVRTRRSMIHWLQFPKHQFIMDKSTYAEHRVWRQSG</sequence>
<reference evidence="1" key="1">
    <citation type="submission" date="2023-01" db="EMBL/GenBank/DDBJ databases">
        <title>The chitinases involved in constricting ring structure development in the nematode-trapping fungus Drechslerella dactyloides.</title>
        <authorList>
            <person name="Wang R."/>
            <person name="Zhang L."/>
            <person name="Tang P."/>
            <person name="Li S."/>
            <person name="Liang L."/>
        </authorList>
    </citation>
    <scope>NUCLEOTIDE SEQUENCE</scope>
    <source>
        <strain evidence="1">YMF1.00031</strain>
    </source>
</reference>
<evidence type="ECO:0000313" key="2">
    <source>
        <dbReference type="Proteomes" id="UP001221413"/>
    </source>
</evidence>
<comment type="caution">
    <text evidence="1">The sequence shown here is derived from an EMBL/GenBank/DDBJ whole genome shotgun (WGS) entry which is preliminary data.</text>
</comment>
<protein>
    <submittedName>
        <fullName evidence="1">Uncharacterized protein</fullName>
    </submittedName>
</protein>
<evidence type="ECO:0000313" key="1">
    <source>
        <dbReference type="EMBL" id="KAJ6257333.1"/>
    </source>
</evidence>
<gene>
    <name evidence="1" type="ORF">Dda_8222</name>
</gene>
<dbReference type="AlphaFoldDB" id="A0AAD6NI12"/>
<keyword evidence="2" id="KW-1185">Reference proteome</keyword>
<dbReference type="Proteomes" id="UP001221413">
    <property type="component" value="Unassembled WGS sequence"/>
</dbReference>
<proteinExistence type="predicted"/>